<organism evidence="1 2">
    <name type="scientific">Ancylostoma ceylanicum</name>
    <dbReference type="NCBI Taxonomy" id="53326"/>
    <lineage>
        <taxon>Eukaryota</taxon>
        <taxon>Metazoa</taxon>
        <taxon>Ecdysozoa</taxon>
        <taxon>Nematoda</taxon>
        <taxon>Chromadorea</taxon>
        <taxon>Rhabditida</taxon>
        <taxon>Rhabditina</taxon>
        <taxon>Rhabditomorpha</taxon>
        <taxon>Strongyloidea</taxon>
        <taxon>Ancylostomatidae</taxon>
        <taxon>Ancylostomatinae</taxon>
        <taxon>Ancylostoma</taxon>
    </lineage>
</organism>
<dbReference type="Proteomes" id="UP000024635">
    <property type="component" value="Unassembled WGS sequence"/>
</dbReference>
<evidence type="ECO:0000313" key="1">
    <source>
        <dbReference type="EMBL" id="EYC44425.1"/>
    </source>
</evidence>
<dbReference type="AlphaFoldDB" id="A0A016WXN2"/>
<accession>A0A016WXN2</accession>
<proteinExistence type="predicted"/>
<gene>
    <name evidence="1" type="primary">Acey_s0462.g1902</name>
    <name evidence="1" type="ORF">Y032_0462g1902</name>
</gene>
<comment type="caution">
    <text evidence="1">The sequence shown here is derived from an EMBL/GenBank/DDBJ whole genome shotgun (WGS) entry which is preliminary data.</text>
</comment>
<dbReference type="EMBL" id="JARK01000062">
    <property type="protein sequence ID" value="EYC44425.1"/>
    <property type="molecule type" value="Genomic_DNA"/>
</dbReference>
<evidence type="ECO:0000313" key="2">
    <source>
        <dbReference type="Proteomes" id="UP000024635"/>
    </source>
</evidence>
<reference evidence="2" key="1">
    <citation type="journal article" date="2015" name="Nat. Genet.">
        <title>The genome and transcriptome of the zoonotic hookworm Ancylostoma ceylanicum identify infection-specific gene families.</title>
        <authorList>
            <person name="Schwarz E.M."/>
            <person name="Hu Y."/>
            <person name="Antoshechkin I."/>
            <person name="Miller M.M."/>
            <person name="Sternberg P.W."/>
            <person name="Aroian R.V."/>
        </authorList>
    </citation>
    <scope>NUCLEOTIDE SEQUENCE</scope>
    <source>
        <strain evidence="2">HY135</strain>
    </source>
</reference>
<protein>
    <submittedName>
        <fullName evidence="1">Uncharacterized protein</fullName>
    </submittedName>
</protein>
<sequence length="66" mass="7418">MVTVHPHPNSKSSQRVVRKNQQFLAIDMYGFHEGVLHDVMVSGSYGLTCDVKMARQTVGRACYGMF</sequence>
<name>A0A016WXN2_9BILA</name>
<keyword evidence="2" id="KW-1185">Reference proteome</keyword>